<evidence type="ECO:0000313" key="2">
    <source>
        <dbReference type="Proteomes" id="UP000297245"/>
    </source>
</evidence>
<sequence length="92" mass="10698">MPKVENSLSPAGRKLLNDFRGILGDLGDLRMLVKQIRRKFKERGEEEEKARVDKVEAREEADQVATYPRVLLHLLPTNFKVRKLISDLSRRL</sequence>
<evidence type="ECO:0000313" key="1">
    <source>
        <dbReference type="EMBL" id="THU88289.1"/>
    </source>
</evidence>
<gene>
    <name evidence="1" type="ORF">K435DRAFT_866427</name>
</gene>
<proteinExistence type="predicted"/>
<reference evidence="1 2" key="1">
    <citation type="journal article" date="2019" name="Nat. Ecol. Evol.">
        <title>Megaphylogeny resolves global patterns of mushroom evolution.</title>
        <authorList>
            <person name="Varga T."/>
            <person name="Krizsan K."/>
            <person name="Foldi C."/>
            <person name="Dima B."/>
            <person name="Sanchez-Garcia M."/>
            <person name="Sanchez-Ramirez S."/>
            <person name="Szollosi G.J."/>
            <person name="Szarkandi J.G."/>
            <person name="Papp V."/>
            <person name="Albert L."/>
            <person name="Andreopoulos W."/>
            <person name="Angelini C."/>
            <person name="Antonin V."/>
            <person name="Barry K.W."/>
            <person name="Bougher N.L."/>
            <person name="Buchanan P."/>
            <person name="Buyck B."/>
            <person name="Bense V."/>
            <person name="Catcheside P."/>
            <person name="Chovatia M."/>
            <person name="Cooper J."/>
            <person name="Damon W."/>
            <person name="Desjardin D."/>
            <person name="Finy P."/>
            <person name="Geml J."/>
            <person name="Haridas S."/>
            <person name="Hughes K."/>
            <person name="Justo A."/>
            <person name="Karasinski D."/>
            <person name="Kautmanova I."/>
            <person name="Kiss B."/>
            <person name="Kocsube S."/>
            <person name="Kotiranta H."/>
            <person name="LaButti K.M."/>
            <person name="Lechner B.E."/>
            <person name="Liimatainen K."/>
            <person name="Lipzen A."/>
            <person name="Lukacs Z."/>
            <person name="Mihaltcheva S."/>
            <person name="Morgado L.N."/>
            <person name="Niskanen T."/>
            <person name="Noordeloos M.E."/>
            <person name="Ohm R.A."/>
            <person name="Ortiz-Santana B."/>
            <person name="Ovrebo C."/>
            <person name="Racz N."/>
            <person name="Riley R."/>
            <person name="Savchenko A."/>
            <person name="Shiryaev A."/>
            <person name="Soop K."/>
            <person name="Spirin V."/>
            <person name="Szebenyi C."/>
            <person name="Tomsovsky M."/>
            <person name="Tulloss R.E."/>
            <person name="Uehling J."/>
            <person name="Grigoriev I.V."/>
            <person name="Vagvolgyi C."/>
            <person name="Papp T."/>
            <person name="Martin F.M."/>
            <person name="Miettinen O."/>
            <person name="Hibbett D.S."/>
            <person name="Nagy L.G."/>
        </authorList>
    </citation>
    <scope>NUCLEOTIDE SEQUENCE [LARGE SCALE GENOMIC DNA]</scope>
    <source>
        <strain evidence="1 2">CBS 962.96</strain>
    </source>
</reference>
<dbReference type="EMBL" id="ML179414">
    <property type="protein sequence ID" value="THU88289.1"/>
    <property type="molecule type" value="Genomic_DNA"/>
</dbReference>
<name>A0A4S8LGY4_DENBC</name>
<protein>
    <submittedName>
        <fullName evidence="1">Uncharacterized protein</fullName>
    </submittedName>
</protein>
<organism evidence="1 2">
    <name type="scientific">Dendrothele bispora (strain CBS 962.96)</name>
    <dbReference type="NCBI Taxonomy" id="1314807"/>
    <lineage>
        <taxon>Eukaryota</taxon>
        <taxon>Fungi</taxon>
        <taxon>Dikarya</taxon>
        <taxon>Basidiomycota</taxon>
        <taxon>Agaricomycotina</taxon>
        <taxon>Agaricomycetes</taxon>
        <taxon>Agaricomycetidae</taxon>
        <taxon>Agaricales</taxon>
        <taxon>Agaricales incertae sedis</taxon>
        <taxon>Dendrothele</taxon>
    </lineage>
</organism>
<dbReference type="OrthoDB" id="19394at2759"/>
<accession>A0A4S8LGY4</accession>
<dbReference type="AlphaFoldDB" id="A0A4S8LGY4"/>
<dbReference type="Proteomes" id="UP000297245">
    <property type="component" value="Unassembled WGS sequence"/>
</dbReference>
<keyword evidence="2" id="KW-1185">Reference proteome</keyword>